<organism evidence="1 2">
    <name type="scientific">Chitinophaga tropicalis</name>
    <dbReference type="NCBI Taxonomy" id="2683588"/>
    <lineage>
        <taxon>Bacteria</taxon>
        <taxon>Pseudomonadati</taxon>
        <taxon>Bacteroidota</taxon>
        <taxon>Chitinophagia</taxon>
        <taxon>Chitinophagales</taxon>
        <taxon>Chitinophagaceae</taxon>
        <taxon>Chitinophaga</taxon>
    </lineage>
</organism>
<reference evidence="1 2" key="1">
    <citation type="submission" date="2019-12" db="EMBL/GenBank/DDBJ databases">
        <title>Chitinophaga sp. strain ysch24 (GDMCC 1.1355), whole genome shotgun sequence.</title>
        <authorList>
            <person name="Zhang X."/>
        </authorList>
    </citation>
    <scope>NUCLEOTIDE SEQUENCE [LARGE SCALE GENOMIC DNA]</scope>
    <source>
        <strain evidence="2">ysch24</strain>
    </source>
</reference>
<dbReference type="RefSeq" id="WP_157308603.1">
    <property type="nucleotide sequence ID" value="NZ_WRXN01000012.1"/>
</dbReference>
<dbReference type="EMBL" id="WRXN01000012">
    <property type="protein sequence ID" value="MVT11174.1"/>
    <property type="molecule type" value="Genomic_DNA"/>
</dbReference>
<evidence type="ECO:0000313" key="1">
    <source>
        <dbReference type="EMBL" id="MVT11174.1"/>
    </source>
</evidence>
<name>A0A7K1U9X7_9BACT</name>
<gene>
    <name evidence="1" type="ORF">GO493_23100</name>
</gene>
<accession>A0A7K1U9X7</accession>
<keyword evidence="2" id="KW-1185">Reference proteome</keyword>
<evidence type="ECO:0000313" key="2">
    <source>
        <dbReference type="Proteomes" id="UP000461730"/>
    </source>
</evidence>
<comment type="caution">
    <text evidence="1">The sequence shown here is derived from an EMBL/GenBank/DDBJ whole genome shotgun (WGS) entry which is preliminary data.</text>
</comment>
<protein>
    <submittedName>
        <fullName evidence="1">Uncharacterized protein</fullName>
    </submittedName>
</protein>
<dbReference type="Proteomes" id="UP000461730">
    <property type="component" value="Unassembled WGS sequence"/>
</dbReference>
<proteinExistence type="predicted"/>
<sequence>MRFHLPTITACLIICCSCGNTASRHSNDPYELTDTTAYGLTSSQEGNGGVYFRTELYTHRKDTSLTYVKVFNYGGKLAAIQFYKGEKKHGPTITYDEKGGRQLGTYYRNDTAVDMRPFK</sequence>
<dbReference type="AlphaFoldDB" id="A0A7K1U9X7"/>